<dbReference type="InterPro" id="IPR050921">
    <property type="entry name" value="T4SS_GSP_E_ATPase"/>
</dbReference>
<dbReference type="InterPro" id="IPR027417">
    <property type="entry name" value="P-loop_NTPase"/>
</dbReference>
<reference evidence="3" key="1">
    <citation type="journal article" date="2021" name="ISME J.">
        <title>Mercury methylation by metabolically versatile and cosmopolitan marine bacteria.</title>
        <authorList>
            <person name="Lin H."/>
            <person name="Ascher D.B."/>
            <person name="Myung Y."/>
            <person name="Lamborg C.H."/>
            <person name="Hallam S.J."/>
            <person name="Gionfriddo C.M."/>
            <person name="Holt K.E."/>
            <person name="Moreau J.W."/>
        </authorList>
    </citation>
    <scope>NUCLEOTIDE SEQUENCE</scope>
    <source>
        <strain evidence="3">SI075_bin30</strain>
    </source>
</reference>
<evidence type="ECO:0000259" key="2">
    <source>
        <dbReference type="Pfam" id="PF00437"/>
    </source>
</evidence>
<dbReference type="Pfam" id="PF00437">
    <property type="entry name" value="T2SSE"/>
    <property type="match status" value="1"/>
</dbReference>
<dbReference type="PANTHER" id="PTHR30486:SF15">
    <property type="entry name" value="TYPE II_IV SECRETION SYSTEM ATPASE"/>
    <property type="match status" value="1"/>
</dbReference>
<gene>
    <name evidence="3" type="ORF">HON47_04675</name>
</gene>
<proteinExistence type="inferred from homology"/>
<comment type="similarity">
    <text evidence="1">Belongs to the GSP E family.</text>
</comment>
<dbReference type="EMBL" id="JABJNZ010000059">
    <property type="protein sequence ID" value="MBT4870843.1"/>
    <property type="molecule type" value="Genomic_DNA"/>
</dbReference>
<dbReference type="Gene3D" id="3.40.50.300">
    <property type="entry name" value="P-loop containing nucleotide triphosphate hydrolases"/>
    <property type="match status" value="1"/>
</dbReference>
<feature type="domain" description="Bacterial type II secretion system protein E" evidence="2">
    <location>
        <begin position="138"/>
        <end position="380"/>
    </location>
</feature>
<comment type="caution">
    <text evidence="3">The sequence shown here is derived from an EMBL/GenBank/DDBJ whole genome shotgun (WGS) entry which is preliminary data.</text>
</comment>
<evidence type="ECO:0000313" key="3">
    <source>
        <dbReference type="EMBL" id="MBT4870843.1"/>
    </source>
</evidence>
<dbReference type="Gene3D" id="3.30.450.380">
    <property type="match status" value="1"/>
</dbReference>
<organism evidence="3 4">
    <name type="scientific">Candidatus Iainarchaeum sp</name>
    <dbReference type="NCBI Taxonomy" id="3101447"/>
    <lineage>
        <taxon>Archaea</taxon>
        <taxon>Candidatus Iainarchaeota</taxon>
        <taxon>Candidatus Iainarchaeia</taxon>
        <taxon>Candidatus Iainarchaeales</taxon>
        <taxon>Candidatus Iainarchaeaceae</taxon>
        <taxon>Candidatus Iainarchaeum</taxon>
    </lineage>
</organism>
<accession>A0A8T5GFQ4</accession>
<dbReference type="AlphaFoldDB" id="A0A8T5GFQ4"/>
<dbReference type="PANTHER" id="PTHR30486">
    <property type="entry name" value="TWITCHING MOTILITY PROTEIN PILT"/>
    <property type="match status" value="1"/>
</dbReference>
<evidence type="ECO:0000313" key="4">
    <source>
        <dbReference type="Proteomes" id="UP000722459"/>
    </source>
</evidence>
<sequence length="507" mass="57192">MDFTQLRVKKLGDNSFAEIHEGLAHNFYELKEISLPEKEAKLATILQKIIQGSNTLSELGSFEELPDNFGNKFREEIVSVVEINGLNEKIPSKSVLTSLLIDLLVIIDSIKFISNKELFAKTVLQNSVGLKQLSFFSLDESLEELMINGLGNIFVFHREFGMCKTNLSIEERAFENLLQRIANTIGKEFNLDSPLLDARLPDGSRVNATFSIVSPKGISLTIRKFLQTPLTILDLIEKGAVTSEAAAFLWLMNEGFGIAPKNILVTGGTASGKTTFLNTLSNFIRLSDRIISIEDTLEISLLNRENWVALEAKHSGNEITMDSLLKNSLRMRPDRLIVGEVRGKEALTLFTAMDNGHAGCLGTVHSNNAKELIIKLQERPFEVPKTMLPLVDLIVVMQRTYSKEKGMRRSVNQIAEVTRMEDKVLLANVYETNSNGELVRSDVPSHIMEQIANDVSVTKNEIKKEIETRRLILEWLIEKDVRQPLEILEFIQSYYFNPEKVLSMIYK</sequence>
<dbReference type="GO" id="GO:0016887">
    <property type="term" value="F:ATP hydrolysis activity"/>
    <property type="evidence" value="ECO:0007669"/>
    <property type="project" value="InterPro"/>
</dbReference>
<protein>
    <submittedName>
        <fullName evidence="3">CpaF family protein</fullName>
    </submittedName>
</protein>
<dbReference type="Proteomes" id="UP000722459">
    <property type="component" value="Unassembled WGS sequence"/>
</dbReference>
<name>A0A8T5GFQ4_9ARCH</name>
<dbReference type="SUPFAM" id="SSF52540">
    <property type="entry name" value="P-loop containing nucleoside triphosphate hydrolases"/>
    <property type="match status" value="1"/>
</dbReference>
<dbReference type="CDD" id="cd01130">
    <property type="entry name" value="VirB11-like_ATPase"/>
    <property type="match status" value="1"/>
</dbReference>
<dbReference type="InterPro" id="IPR001482">
    <property type="entry name" value="T2SS/T4SS_dom"/>
</dbReference>
<evidence type="ECO:0000256" key="1">
    <source>
        <dbReference type="ARBA" id="ARBA00006611"/>
    </source>
</evidence>